<feature type="transmembrane region" description="Helical" evidence="6">
    <location>
        <begin position="658"/>
        <end position="678"/>
    </location>
</feature>
<comment type="caution">
    <text evidence="9">The sequence shown here is derived from an EMBL/GenBank/DDBJ whole genome shotgun (WGS) entry which is preliminary data.</text>
</comment>
<feature type="region of interest" description="Disordered" evidence="5">
    <location>
        <begin position="701"/>
        <end position="720"/>
    </location>
</feature>
<feature type="domain" description="G-protein coupled receptors family 2 profile 2" evidence="8">
    <location>
        <begin position="429"/>
        <end position="682"/>
    </location>
</feature>
<dbReference type="InterPro" id="IPR000832">
    <property type="entry name" value="GPCR_2_secretin-like"/>
</dbReference>
<evidence type="ECO:0000256" key="7">
    <source>
        <dbReference type="SAM" id="SignalP"/>
    </source>
</evidence>
<feature type="chain" id="PRO_5044017194" description="G-protein coupled receptors family 2 profile 2 domain-containing protein" evidence="7">
    <location>
        <begin position="24"/>
        <end position="720"/>
    </location>
</feature>
<feature type="compositionally biased region" description="Basic and acidic residues" evidence="5">
    <location>
        <begin position="710"/>
        <end position="720"/>
    </location>
</feature>
<evidence type="ECO:0000256" key="2">
    <source>
        <dbReference type="ARBA" id="ARBA00022692"/>
    </source>
</evidence>
<dbReference type="PRINTS" id="PR02001">
    <property type="entry name" value="GCR1CAMPR"/>
</dbReference>
<dbReference type="OrthoDB" id="6134459at2759"/>
<dbReference type="CDD" id="cd15039">
    <property type="entry name" value="7tmB3_Methuselah-like"/>
    <property type="match status" value="1"/>
</dbReference>
<keyword evidence="3 6" id="KW-1133">Transmembrane helix</keyword>
<evidence type="ECO:0000313" key="9">
    <source>
        <dbReference type="EMBL" id="KAF6216028.1"/>
    </source>
</evidence>
<dbReference type="InterPro" id="IPR022343">
    <property type="entry name" value="GCR1-cAMP_receptor"/>
</dbReference>
<dbReference type="GO" id="GO:0016020">
    <property type="term" value="C:membrane"/>
    <property type="evidence" value="ECO:0007669"/>
    <property type="project" value="UniProtKB-SubCell"/>
</dbReference>
<evidence type="ECO:0000313" key="10">
    <source>
        <dbReference type="Proteomes" id="UP000466442"/>
    </source>
</evidence>
<dbReference type="GO" id="GO:0004930">
    <property type="term" value="F:G protein-coupled receptor activity"/>
    <property type="evidence" value="ECO:0007669"/>
    <property type="project" value="InterPro"/>
</dbReference>
<keyword evidence="4 6" id="KW-0472">Membrane</keyword>
<name>A0A6A4K4G4_APOLU</name>
<evidence type="ECO:0000256" key="3">
    <source>
        <dbReference type="ARBA" id="ARBA00022989"/>
    </source>
</evidence>
<keyword evidence="2 6" id="KW-0812">Transmembrane</keyword>
<keyword evidence="7" id="KW-0732">Signal</keyword>
<feature type="transmembrane region" description="Helical" evidence="6">
    <location>
        <begin position="586"/>
        <end position="613"/>
    </location>
</feature>
<evidence type="ECO:0000256" key="6">
    <source>
        <dbReference type="SAM" id="Phobius"/>
    </source>
</evidence>
<feature type="transmembrane region" description="Helical" evidence="6">
    <location>
        <begin position="428"/>
        <end position="453"/>
    </location>
</feature>
<dbReference type="PANTHER" id="PTHR45902:SF5">
    <property type="entry name" value="G-PROTEIN COUPLED RECEPTORS FAMILY 2 PROFILE 2 DOMAIN-CONTAINING PROTEIN"/>
    <property type="match status" value="1"/>
</dbReference>
<accession>A0A6A4K4G4</accession>
<feature type="transmembrane region" description="Helical" evidence="6">
    <location>
        <begin position="465"/>
        <end position="484"/>
    </location>
</feature>
<dbReference type="AlphaFoldDB" id="A0A6A4K4G4"/>
<organism evidence="9 10">
    <name type="scientific">Apolygus lucorum</name>
    <name type="common">Small green plant bug</name>
    <name type="synonym">Lygocoris lucorum</name>
    <dbReference type="NCBI Taxonomy" id="248454"/>
    <lineage>
        <taxon>Eukaryota</taxon>
        <taxon>Metazoa</taxon>
        <taxon>Ecdysozoa</taxon>
        <taxon>Arthropoda</taxon>
        <taxon>Hexapoda</taxon>
        <taxon>Insecta</taxon>
        <taxon>Pterygota</taxon>
        <taxon>Neoptera</taxon>
        <taxon>Paraneoptera</taxon>
        <taxon>Hemiptera</taxon>
        <taxon>Heteroptera</taxon>
        <taxon>Panheteroptera</taxon>
        <taxon>Cimicomorpha</taxon>
        <taxon>Miridae</taxon>
        <taxon>Mirini</taxon>
        <taxon>Apolygus</taxon>
    </lineage>
</organism>
<dbReference type="PANTHER" id="PTHR45902">
    <property type="entry name" value="LATROPHILIN RECEPTOR-LIKE PROTEIN A"/>
    <property type="match status" value="1"/>
</dbReference>
<feature type="transmembrane region" description="Helical" evidence="6">
    <location>
        <begin position="496"/>
        <end position="516"/>
    </location>
</feature>
<protein>
    <recommendedName>
        <fullName evidence="8">G-protein coupled receptors family 2 profile 2 domain-containing protein</fullName>
    </recommendedName>
</protein>
<dbReference type="InterPro" id="IPR053231">
    <property type="entry name" value="GPCR_LN-TM7"/>
</dbReference>
<dbReference type="Gene3D" id="1.20.1070.10">
    <property type="entry name" value="Rhodopsin 7-helix transmembrane proteins"/>
    <property type="match status" value="1"/>
</dbReference>
<reference evidence="9" key="1">
    <citation type="journal article" date="2021" name="Mol. Ecol. Resour.">
        <title>Apolygus lucorum genome provides insights into omnivorousness and mesophyll feeding.</title>
        <authorList>
            <person name="Liu Y."/>
            <person name="Liu H."/>
            <person name="Wang H."/>
            <person name="Huang T."/>
            <person name="Liu B."/>
            <person name="Yang B."/>
            <person name="Yin L."/>
            <person name="Li B."/>
            <person name="Zhang Y."/>
            <person name="Zhang S."/>
            <person name="Jiang F."/>
            <person name="Zhang X."/>
            <person name="Ren Y."/>
            <person name="Wang B."/>
            <person name="Wang S."/>
            <person name="Lu Y."/>
            <person name="Wu K."/>
            <person name="Fan W."/>
            <person name="Wang G."/>
        </authorList>
    </citation>
    <scope>NUCLEOTIDE SEQUENCE</scope>
    <source>
        <strain evidence="9">12Hb</strain>
    </source>
</reference>
<dbReference type="EMBL" id="WIXP02000001">
    <property type="protein sequence ID" value="KAF6216028.1"/>
    <property type="molecule type" value="Genomic_DNA"/>
</dbReference>
<feature type="transmembrane region" description="Helical" evidence="6">
    <location>
        <begin position="537"/>
        <end position="558"/>
    </location>
</feature>
<evidence type="ECO:0000256" key="1">
    <source>
        <dbReference type="ARBA" id="ARBA00004141"/>
    </source>
</evidence>
<dbReference type="InterPro" id="IPR017981">
    <property type="entry name" value="GPCR_2-like_7TM"/>
</dbReference>
<dbReference type="PROSITE" id="PS50261">
    <property type="entry name" value="G_PROTEIN_RECEP_F2_4"/>
    <property type="match status" value="1"/>
</dbReference>
<proteinExistence type="predicted"/>
<evidence type="ECO:0000256" key="4">
    <source>
        <dbReference type="ARBA" id="ARBA00023136"/>
    </source>
</evidence>
<gene>
    <name evidence="9" type="ORF">GE061_000365</name>
</gene>
<keyword evidence="10" id="KW-1185">Reference proteome</keyword>
<sequence>MRIERKKMRLLVMLAMVTAQSTGLSISHWDLEGANKTCDWKATCHEDARTPKSSKAALREVDWRDRNCMCDPLCGEYGDCCPDSVHFEVSEQRRGTASYKCVELRNFGGIYMSYTCPPRWGDMDVRRGCELASVSTKDPMAGVPVSSNTTGITYRNLYCAMCHDDHYDLHVWHPRLECSAFPLQLPPTNFSKLLEFNGTNWGVTLDDRFYPCTIDPVVPESAMSFIRRCQPNVIRTCAINWTNIEVRSRCEAYTSLVYLGDKIYRNPHCAVCNNDPLQYLSCSPTLFRNNFPKEFSLVAFSVLFDLSGGQVGLTTLCGDHQLFDPFFKRCRSIITELNSTKENYRITNEGTMLDFVPVDHESEVGKRENNCTVILLEKGEFELENGTMWVSQYKKRFEPDEFELNDDGRVKICAGDLEVKLINKFGIYMGYVTYAGLGISIIFLVLHLTAFALVEELRNLSGKNLASLCVALLVAYTAFMAGLVLDGTTCAVDGVITFYAFLASFFWTSTMSFDVWRTLRLATAELRVSSGRQWRKFFVYSIWSWCAPAVVVSGALWVEFTPSNIDDSWRPAFGDYTCWFGHPKPLLAFFASPMAIIMTFNIIFFVSSARMIYSTTSTTKFTASATTQRDFRLYVRLSVVMGLAWTTGLIAATFNIEILWYVFIGLNTLQGLFIFLAFTCNDKVIRGLAVRRADDKPLRPPSFSWSTDSTARRSTTDTLY</sequence>
<evidence type="ECO:0000256" key="5">
    <source>
        <dbReference type="SAM" id="MobiDB-lite"/>
    </source>
</evidence>
<dbReference type="GO" id="GO:0007166">
    <property type="term" value="P:cell surface receptor signaling pathway"/>
    <property type="evidence" value="ECO:0007669"/>
    <property type="project" value="InterPro"/>
</dbReference>
<evidence type="ECO:0000259" key="8">
    <source>
        <dbReference type="PROSITE" id="PS50261"/>
    </source>
</evidence>
<feature type="signal peptide" evidence="7">
    <location>
        <begin position="1"/>
        <end position="23"/>
    </location>
</feature>
<comment type="subcellular location">
    <subcellularLocation>
        <location evidence="1">Membrane</location>
        <topology evidence="1">Multi-pass membrane protein</topology>
    </subcellularLocation>
</comment>
<dbReference type="Pfam" id="PF00002">
    <property type="entry name" value="7tm_2"/>
    <property type="match status" value="1"/>
</dbReference>
<dbReference type="Proteomes" id="UP000466442">
    <property type="component" value="Linkage Group LG1"/>
</dbReference>
<feature type="transmembrane region" description="Helical" evidence="6">
    <location>
        <begin position="633"/>
        <end position="652"/>
    </location>
</feature>